<evidence type="ECO:0000313" key="4">
    <source>
        <dbReference type="Proteomes" id="UP000808337"/>
    </source>
</evidence>
<organism evidence="3 4">
    <name type="scientific">Candidatus Opimibacter skivensis</name>
    <dbReference type="NCBI Taxonomy" id="2982028"/>
    <lineage>
        <taxon>Bacteria</taxon>
        <taxon>Pseudomonadati</taxon>
        <taxon>Bacteroidota</taxon>
        <taxon>Saprospiria</taxon>
        <taxon>Saprospirales</taxon>
        <taxon>Saprospiraceae</taxon>
        <taxon>Candidatus Opimibacter</taxon>
    </lineage>
</organism>
<dbReference type="InterPro" id="IPR029063">
    <property type="entry name" value="SAM-dependent_MTases_sf"/>
</dbReference>
<dbReference type="SUPFAM" id="SSF53335">
    <property type="entry name" value="S-adenosyl-L-methionine-dependent methyltransferases"/>
    <property type="match status" value="1"/>
</dbReference>
<keyword evidence="1 3" id="KW-0489">Methyltransferase</keyword>
<name>A0A9D7XLX5_9BACT</name>
<dbReference type="GO" id="GO:0008168">
    <property type="term" value="F:methyltransferase activity"/>
    <property type="evidence" value="ECO:0007669"/>
    <property type="project" value="UniProtKB-KW"/>
</dbReference>
<dbReference type="Gene3D" id="3.40.50.150">
    <property type="entry name" value="Vaccinia Virus protein VP39"/>
    <property type="match status" value="1"/>
</dbReference>
<dbReference type="GO" id="GO:0031167">
    <property type="term" value="P:rRNA methylation"/>
    <property type="evidence" value="ECO:0007669"/>
    <property type="project" value="InterPro"/>
</dbReference>
<gene>
    <name evidence="3" type="ORF">IPP15_04000</name>
</gene>
<evidence type="ECO:0000256" key="2">
    <source>
        <dbReference type="ARBA" id="ARBA00022679"/>
    </source>
</evidence>
<dbReference type="PIRSF" id="PIRSF004553">
    <property type="entry name" value="CHP00095"/>
    <property type="match status" value="1"/>
</dbReference>
<keyword evidence="2" id="KW-0808">Transferase</keyword>
<evidence type="ECO:0000313" key="3">
    <source>
        <dbReference type="EMBL" id="MBK9981579.1"/>
    </source>
</evidence>
<dbReference type="PANTHER" id="PTHR43542:SF1">
    <property type="entry name" value="METHYLTRANSFERASE"/>
    <property type="match status" value="1"/>
</dbReference>
<proteinExistence type="predicted"/>
<sequence>MRIIGGQWKGRRIQIPSNNWPVRPTTDFAREALFNILDNRLDYSVTRALDLFGGTGIHAIELASRGCMDITYVDRYRESTRFVKSVAKEMDLPITTVQADVFSFIKKADSQWNYIFADPPYDMQGLDEFPKIILEAKILAPDGIFVLEHPSKKKFSDIPGFKEARQYGQSVFSFFGLGS</sequence>
<evidence type="ECO:0000256" key="1">
    <source>
        <dbReference type="ARBA" id="ARBA00022603"/>
    </source>
</evidence>
<reference evidence="3 4" key="1">
    <citation type="submission" date="2020-10" db="EMBL/GenBank/DDBJ databases">
        <title>Connecting structure to function with the recovery of over 1000 high-quality activated sludge metagenome-assembled genomes encoding full-length rRNA genes using long-read sequencing.</title>
        <authorList>
            <person name="Singleton C.M."/>
            <person name="Petriglieri F."/>
            <person name="Kristensen J.M."/>
            <person name="Kirkegaard R.H."/>
            <person name="Michaelsen T.Y."/>
            <person name="Andersen M.H."/>
            <person name="Karst S.M."/>
            <person name="Dueholm M.S."/>
            <person name="Nielsen P.H."/>
            <person name="Albertsen M."/>
        </authorList>
    </citation>
    <scope>NUCLEOTIDE SEQUENCE [LARGE SCALE GENOMIC DNA]</scope>
    <source>
        <strain evidence="3">Ribe_18-Q3-R11-54_MAXAC.273</strain>
    </source>
</reference>
<dbReference type="EMBL" id="JADKGY010000001">
    <property type="protein sequence ID" value="MBK9981579.1"/>
    <property type="molecule type" value="Genomic_DNA"/>
</dbReference>
<dbReference type="Proteomes" id="UP000808337">
    <property type="component" value="Unassembled WGS sequence"/>
</dbReference>
<dbReference type="InterPro" id="IPR004398">
    <property type="entry name" value="RNA_MeTrfase_RsmD"/>
</dbReference>
<dbReference type="PANTHER" id="PTHR43542">
    <property type="entry name" value="METHYLTRANSFERASE"/>
    <property type="match status" value="1"/>
</dbReference>
<dbReference type="CDD" id="cd02440">
    <property type="entry name" value="AdoMet_MTases"/>
    <property type="match status" value="1"/>
</dbReference>
<comment type="caution">
    <text evidence="3">The sequence shown here is derived from an EMBL/GenBank/DDBJ whole genome shotgun (WGS) entry which is preliminary data.</text>
</comment>
<protein>
    <submittedName>
        <fullName evidence="3">RsmD family RNA methyltransferase</fullName>
    </submittedName>
</protein>
<dbReference type="Pfam" id="PF03602">
    <property type="entry name" value="Cons_hypoth95"/>
    <property type="match status" value="1"/>
</dbReference>
<dbReference type="AlphaFoldDB" id="A0A9D7XLX5"/>
<accession>A0A9D7XLX5</accession>